<proteinExistence type="predicted"/>
<evidence type="ECO:0000313" key="1">
    <source>
        <dbReference type="EMBL" id="MPC11101.1"/>
    </source>
</evidence>
<comment type="caution">
    <text evidence="1">The sequence shown here is derived from an EMBL/GenBank/DDBJ whole genome shotgun (WGS) entry which is preliminary data.</text>
</comment>
<name>A0A5B7CQL7_PORTR</name>
<sequence>MAPRKLCKSDETKAHILPRHHVTFHFEMMTTHVSTNILRQAPNENLNSAVARIPPSLKALLSPELKTCLIPKYEGMLAYFDLFTRRIEHNLNVFCIHSCCEMVEERAASRVPSSLLHKLVKDELLDTPLIMSRWSNSDDEARKMMEVTLSKH</sequence>
<dbReference type="Proteomes" id="UP000324222">
    <property type="component" value="Unassembled WGS sequence"/>
</dbReference>
<protein>
    <submittedName>
        <fullName evidence="1">Uncharacterized protein</fullName>
    </submittedName>
</protein>
<keyword evidence="2" id="KW-1185">Reference proteome</keyword>
<dbReference type="AlphaFoldDB" id="A0A5B7CQL7"/>
<gene>
    <name evidence="1" type="ORF">E2C01_003754</name>
</gene>
<organism evidence="1 2">
    <name type="scientific">Portunus trituberculatus</name>
    <name type="common">Swimming crab</name>
    <name type="synonym">Neptunus trituberculatus</name>
    <dbReference type="NCBI Taxonomy" id="210409"/>
    <lineage>
        <taxon>Eukaryota</taxon>
        <taxon>Metazoa</taxon>
        <taxon>Ecdysozoa</taxon>
        <taxon>Arthropoda</taxon>
        <taxon>Crustacea</taxon>
        <taxon>Multicrustacea</taxon>
        <taxon>Malacostraca</taxon>
        <taxon>Eumalacostraca</taxon>
        <taxon>Eucarida</taxon>
        <taxon>Decapoda</taxon>
        <taxon>Pleocyemata</taxon>
        <taxon>Brachyura</taxon>
        <taxon>Eubrachyura</taxon>
        <taxon>Portunoidea</taxon>
        <taxon>Portunidae</taxon>
        <taxon>Portuninae</taxon>
        <taxon>Portunus</taxon>
    </lineage>
</organism>
<dbReference type="EMBL" id="VSRR010000144">
    <property type="protein sequence ID" value="MPC11101.1"/>
    <property type="molecule type" value="Genomic_DNA"/>
</dbReference>
<reference evidence="1 2" key="1">
    <citation type="submission" date="2019-05" db="EMBL/GenBank/DDBJ databases">
        <title>Another draft genome of Portunus trituberculatus and its Hox gene families provides insights of decapod evolution.</title>
        <authorList>
            <person name="Jeong J.-H."/>
            <person name="Song I."/>
            <person name="Kim S."/>
            <person name="Choi T."/>
            <person name="Kim D."/>
            <person name="Ryu S."/>
            <person name="Kim W."/>
        </authorList>
    </citation>
    <scope>NUCLEOTIDE SEQUENCE [LARGE SCALE GENOMIC DNA]</scope>
    <source>
        <tissue evidence="1">Muscle</tissue>
    </source>
</reference>
<evidence type="ECO:0000313" key="2">
    <source>
        <dbReference type="Proteomes" id="UP000324222"/>
    </source>
</evidence>
<accession>A0A5B7CQL7</accession>